<evidence type="ECO:0000256" key="9">
    <source>
        <dbReference type="ARBA" id="ARBA00023306"/>
    </source>
</evidence>
<keyword evidence="8 10" id="KW-0472">Membrane</keyword>
<gene>
    <name evidence="14" type="ORF">FGF68_02355</name>
</gene>
<dbReference type="Pfam" id="PF02687">
    <property type="entry name" value="FtsX"/>
    <property type="match status" value="1"/>
</dbReference>
<feature type="transmembrane region" description="Helical" evidence="11">
    <location>
        <begin position="21"/>
        <end position="46"/>
    </location>
</feature>
<feature type="domain" description="FtsX extracellular" evidence="13">
    <location>
        <begin position="56"/>
        <end position="145"/>
    </location>
</feature>
<sequence>MKLFFIVKEGFSGIGRAKLPAAVTVITGFFALLLLGVFATVSLSFFDIIDEVRGRVEIEAFFSDAPSEEEVLSVAVAIDSLPGVREVSYISREEAALIFRKEFGQDIVSILGANPLPRSVRIGVEPLYTAPDSLQGIADAVSGLQEGIELKYNRQFLSSLEENARLFTFITAASGVLISIATVVMVGYTIRLAMYSRKERIKTMRLVGATNWFIRAPYLIEGAIQGVLAGGLAALGLYLFFEQYLVRYEPGIYEAVHPSSLLVYPVLTGLGFLLGVFGSSVSVAKYLRRD</sequence>
<dbReference type="InterPro" id="IPR040690">
    <property type="entry name" value="FtsX_ECD"/>
</dbReference>
<evidence type="ECO:0000256" key="11">
    <source>
        <dbReference type="SAM" id="Phobius"/>
    </source>
</evidence>
<feature type="transmembrane region" description="Helical" evidence="11">
    <location>
        <begin position="216"/>
        <end position="241"/>
    </location>
</feature>
<comment type="caution">
    <text evidence="14">The sequence shown here is derived from an EMBL/GenBank/DDBJ whole genome shotgun (WGS) entry which is preliminary data.</text>
</comment>
<dbReference type="InterPro" id="IPR004513">
    <property type="entry name" value="FtsX"/>
</dbReference>
<evidence type="ECO:0000256" key="3">
    <source>
        <dbReference type="ARBA" id="ARBA00021907"/>
    </source>
</evidence>
<keyword evidence="9 10" id="KW-0131">Cell cycle</keyword>
<dbReference type="PANTHER" id="PTHR47755:SF1">
    <property type="entry name" value="CELL DIVISION PROTEIN FTSX"/>
    <property type="match status" value="1"/>
</dbReference>
<evidence type="ECO:0000259" key="13">
    <source>
        <dbReference type="Pfam" id="PF18075"/>
    </source>
</evidence>
<feature type="transmembrane region" description="Helical" evidence="11">
    <location>
        <begin position="261"/>
        <end position="284"/>
    </location>
</feature>
<evidence type="ECO:0000256" key="4">
    <source>
        <dbReference type="ARBA" id="ARBA00022475"/>
    </source>
</evidence>
<dbReference type="GO" id="GO:0051301">
    <property type="term" value="P:cell division"/>
    <property type="evidence" value="ECO:0007669"/>
    <property type="project" value="UniProtKB-KW"/>
</dbReference>
<organism evidence="14 15">
    <name type="scientific">Prosthecochloris vibrioformis</name>
    <name type="common">Chlorobium vibrioforme</name>
    <dbReference type="NCBI Taxonomy" id="1098"/>
    <lineage>
        <taxon>Bacteria</taxon>
        <taxon>Pseudomonadati</taxon>
        <taxon>Chlorobiota</taxon>
        <taxon>Chlorobiia</taxon>
        <taxon>Chlorobiales</taxon>
        <taxon>Chlorobiaceae</taxon>
        <taxon>Prosthecochloris</taxon>
    </lineage>
</organism>
<keyword evidence="15" id="KW-1185">Reference proteome</keyword>
<dbReference type="GO" id="GO:0005886">
    <property type="term" value="C:plasma membrane"/>
    <property type="evidence" value="ECO:0007669"/>
    <property type="project" value="UniProtKB-SubCell"/>
</dbReference>
<evidence type="ECO:0000313" key="14">
    <source>
        <dbReference type="EMBL" id="TNJ38041.1"/>
    </source>
</evidence>
<keyword evidence="4 10" id="KW-1003">Cell membrane</keyword>
<keyword evidence="7 11" id="KW-1133">Transmembrane helix</keyword>
<dbReference type="AlphaFoldDB" id="A0A5C4S5R2"/>
<dbReference type="RefSeq" id="WP_068867738.1">
    <property type="nucleotide sequence ID" value="NZ_VDCI01000001.1"/>
</dbReference>
<dbReference type="PANTHER" id="PTHR47755">
    <property type="entry name" value="CELL DIVISION PROTEIN FTSX"/>
    <property type="match status" value="1"/>
</dbReference>
<feature type="transmembrane region" description="Helical" evidence="11">
    <location>
        <begin position="166"/>
        <end position="195"/>
    </location>
</feature>
<accession>A0A5C4S5R2</accession>
<evidence type="ECO:0000313" key="15">
    <source>
        <dbReference type="Proteomes" id="UP000309544"/>
    </source>
</evidence>
<reference evidence="14 15" key="1">
    <citation type="submission" date="2019-05" db="EMBL/GenBank/DDBJ databases">
        <title>Draft Whole-Genome sequence of the green sulfur bacterium Prosthecochloris vibrioformis DSM 260.</title>
        <authorList>
            <person name="Meyer T.E."/>
            <person name="Kyndt J.A."/>
        </authorList>
    </citation>
    <scope>NUCLEOTIDE SEQUENCE [LARGE SCALE GENOMIC DNA]</scope>
    <source>
        <strain evidence="14 15">DSM 260</strain>
    </source>
</reference>
<comment type="similarity">
    <text evidence="2 10">Belongs to the ABC-4 integral membrane protein family. FtsX subfamily.</text>
</comment>
<dbReference type="PIRSF" id="PIRSF003097">
    <property type="entry name" value="FtsX"/>
    <property type="match status" value="1"/>
</dbReference>
<dbReference type="InterPro" id="IPR003838">
    <property type="entry name" value="ABC3_permease_C"/>
</dbReference>
<dbReference type="Proteomes" id="UP000309544">
    <property type="component" value="Unassembled WGS sequence"/>
</dbReference>
<evidence type="ECO:0000259" key="12">
    <source>
        <dbReference type="Pfam" id="PF02687"/>
    </source>
</evidence>
<proteinExistence type="inferred from homology"/>
<protein>
    <recommendedName>
        <fullName evidence="3 10">Cell division protein FtsX</fullName>
    </recommendedName>
</protein>
<evidence type="ECO:0000256" key="6">
    <source>
        <dbReference type="ARBA" id="ARBA00022692"/>
    </source>
</evidence>
<dbReference type="Gene3D" id="3.30.70.3040">
    <property type="match status" value="1"/>
</dbReference>
<evidence type="ECO:0000256" key="1">
    <source>
        <dbReference type="ARBA" id="ARBA00004651"/>
    </source>
</evidence>
<feature type="domain" description="ABC3 transporter permease C-terminal" evidence="12">
    <location>
        <begin position="175"/>
        <end position="288"/>
    </location>
</feature>
<keyword evidence="5 10" id="KW-0132">Cell division</keyword>
<keyword evidence="6 11" id="KW-0812">Transmembrane</keyword>
<evidence type="ECO:0000256" key="7">
    <source>
        <dbReference type="ARBA" id="ARBA00022989"/>
    </source>
</evidence>
<dbReference type="Pfam" id="PF18075">
    <property type="entry name" value="FtsX_ECD"/>
    <property type="match status" value="1"/>
</dbReference>
<comment type="subcellular location">
    <subcellularLocation>
        <location evidence="1">Cell membrane</location>
        <topology evidence="1">Multi-pass membrane protein</topology>
    </subcellularLocation>
</comment>
<name>A0A5C4S5R2_PROVB</name>
<evidence type="ECO:0000256" key="10">
    <source>
        <dbReference type="PIRNR" id="PIRNR003097"/>
    </source>
</evidence>
<dbReference type="EMBL" id="VDCI01000001">
    <property type="protein sequence ID" value="TNJ38041.1"/>
    <property type="molecule type" value="Genomic_DNA"/>
</dbReference>
<evidence type="ECO:0000256" key="2">
    <source>
        <dbReference type="ARBA" id="ARBA00007379"/>
    </source>
</evidence>
<evidence type="ECO:0000256" key="8">
    <source>
        <dbReference type="ARBA" id="ARBA00023136"/>
    </source>
</evidence>
<evidence type="ECO:0000256" key="5">
    <source>
        <dbReference type="ARBA" id="ARBA00022618"/>
    </source>
</evidence>